<evidence type="ECO:0000313" key="3">
    <source>
        <dbReference type="Proteomes" id="UP000233469"/>
    </source>
</evidence>
<protein>
    <submittedName>
        <fullName evidence="2">Uncharacterized protein</fullName>
    </submittedName>
</protein>
<dbReference type="Proteomes" id="UP000233469">
    <property type="component" value="Unassembled WGS sequence"/>
</dbReference>
<accession>A0A2N1MUN0</accession>
<name>A0A2N1MUN0_9GLOM</name>
<dbReference type="VEuPathDB" id="FungiDB:RhiirFUN_023401"/>
<sequence length="82" mass="9481">MDTENNSSNINRNPNWQHPTAAKRKRMTKIEGQKFVGTVFLSGIINPQDKLNAQEMHNELLKYVETEEIKELDVPKVSTRLD</sequence>
<evidence type="ECO:0000256" key="1">
    <source>
        <dbReference type="SAM" id="MobiDB-lite"/>
    </source>
</evidence>
<reference evidence="2 3" key="2">
    <citation type="submission" date="2017-10" db="EMBL/GenBank/DDBJ databases">
        <title>Extensive intraspecific genome diversity in a model arbuscular mycorrhizal fungus.</title>
        <authorList>
            <person name="Chen E.C.H."/>
            <person name="Morin E."/>
            <person name="Baudet D."/>
            <person name="Noel J."/>
            <person name="Ndikumana S."/>
            <person name="Charron P."/>
            <person name="St-Onge C."/>
            <person name="Giorgi J."/>
            <person name="Grigoriev I.V."/>
            <person name="Roux C."/>
            <person name="Martin F.M."/>
            <person name="Corradi N."/>
        </authorList>
    </citation>
    <scope>NUCLEOTIDE SEQUENCE [LARGE SCALE GENOMIC DNA]</scope>
    <source>
        <strain evidence="2 3">C2</strain>
    </source>
</reference>
<feature type="compositionally biased region" description="Low complexity" evidence="1">
    <location>
        <begin position="1"/>
        <end position="15"/>
    </location>
</feature>
<organism evidence="2 3">
    <name type="scientific">Rhizophagus irregularis</name>
    <dbReference type="NCBI Taxonomy" id="588596"/>
    <lineage>
        <taxon>Eukaryota</taxon>
        <taxon>Fungi</taxon>
        <taxon>Fungi incertae sedis</taxon>
        <taxon>Mucoromycota</taxon>
        <taxon>Glomeromycotina</taxon>
        <taxon>Glomeromycetes</taxon>
        <taxon>Glomerales</taxon>
        <taxon>Glomeraceae</taxon>
        <taxon>Rhizophagus</taxon>
    </lineage>
</organism>
<proteinExistence type="predicted"/>
<evidence type="ECO:0000313" key="2">
    <source>
        <dbReference type="EMBL" id="PKK65354.1"/>
    </source>
</evidence>
<dbReference type="VEuPathDB" id="FungiDB:FUN_003447"/>
<dbReference type="AlphaFoldDB" id="A0A2N1MUN0"/>
<dbReference type="EMBL" id="LLXL01001279">
    <property type="protein sequence ID" value="PKK65354.1"/>
    <property type="molecule type" value="Genomic_DNA"/>
</dbReference>
<dbReference type="VEuPathDB" id="FungiDB:RhiirA1_469128"/>
<reference evidence="2 3" key="1">
    <citation type="submission" date="2016-04" db="EMBL/GenBank/DDBJ databases">
        <title>Genome analyses suggest a sexual origin of heterokaryosis in a supposedly ancient asexual fungus.</title>
        <authorList>
            <person name="Ropars J."/>
            <person name="Sedzielewska K."/>
            <person name="Noel J."/>
            <person name="Charron P."/>
            <person name="Farinelli L."/>
            <person name="Marton T."/>
            <person name="Kruger M."/>
            <person name="Pelin A."/>
            <person name="Brachmann A."/>
            <person name="Corradi N."/>
        </authorList>
    </citation>
    <scope>NUCLEOTIDE SEQUENCE [LARGE SCALE GENOMIC DNA]</scope>
    <source>
        <strain evidence="2 3">C2</strain>
    </source>
</reference>
<comment type="caution">
    <text evidence="2">The sequence shown here is derived from an EMBL/GenBank/DDBJ whole genome shotgun (WGS) entry which is preliminary data.</text>
</comment>
<gene>
    <name evidence="2" type="ORF">RhiirC2_786287</name>
</gene>
<feature type="region of interest" description="Disordered" evidence="1">
    <location>
        <begin position="1"/>
        <end position="26"/>
    </location>
</feature>